<reference evidence="8 9" key="1">
    <citation type="submission" date="2025-04" db="UniProtKB">
        <authorList>
            <consortium name="RefSeq"/>
        </authorList>
    </citation>
    <scope>IDENTIFICATION</scope>
    <source>
        <tissue evidence="8 9">Sperm</tissue>
    </source>
</reference>
<evidence type="ECO:0000256" key="1">
    <source>
        <dbReference type="ARBA" id="ARBA00004123"/>
    </source>
</evidence>
<feature type="region of interest" description="Disordered" evidence="6">
    <location>
        <begin position="1"/>
        <end position="51"/>
    </location>
</feature>
<protein>
    <submittedName>
        <fullName evidence="8 9">Mapk-regulated corepressor-interacting protein 1</fullName>
    </submittedName>
</protein>
<dbReference type="InterPro" id="IPR029428">
    <property type="entry name" value="MCRIP"/>
</dbReference>
<feature type="compositionally biased region" description="Pro residues" evidence="6">
    <location>
        <begin position="24"/>
        <end position="33"/>
    </location>
</feature>
<sequence length="111" mass="12005">MSSSPVMRLGLPVVNGKRPLGPRAAPPPPPPPATTATTTTSRSEPFAPSHDDNVLFIHKTWVQVEAGMGREGGAQRYADKDSGHNPHVANFTPVDLELLLQKREPLPTEKH</sequence>
<evidence type="ECO:0000256" key="6">
    <source>
        <dbReference type="SAM" id="MobiDB-lite"/>
    </source>
</evidence>
<evidence type="ECO:0000313" key="8">
    <source>
        <dbReference type="RefSeq" id="XP_032836192.1"/>
    </source>
</evidence>
<evidence type="ECO:0000313" key="7">
    <source>
        <dbReference type="Proteomes" id="UP001318040"/>
    </source>
</evidence>
<comment type="subcellular location">
    <subcellularLocation>
        <location evidence="2">Cytoplasm</location>
        <location evidence="2">Stress granule</location>
    </subcellularLocation>
    <subcellularLocation>
        <location evidence="1">Nucleus</location>
    </subcellularLocation>
</comment>
<comment type="similarity">
    <text evidence="3">Belongs to the MCRIP family.</text>
</comment>
<proteinExistence type="inferred from homology"/>
<evidence type="ECO:0000313" key="9">
    <source>
        <dbReference type="RefSeq" id="XP_032836193.1"/>
    </source>
</evidence>
<name>A0AAJ7UK47_PETMA</name>
<accession>A0AAJ7UK47</accession>
<keyword evidence="7" id="KW-1185">Reference proteome</keyword>
<evidence type="ECO:0000256" key="3">
    <source>
        <dbReference type="ARBA" id="ARBA00010821"/>
    </source>
</evidence>
<dbReference type="AlphaFoldDB" id="A0AAJ7UK47"/>
<dbReference type="Pfam" id="PF14799">
    <property type="entry name" value="FAM195"/>
    <property type="match status" value="1"/>
</dbReference>
<gene>
    <name evidence="8 9" type="primary">MCRIP1</name>
</gene>
<dbReference type="RefSeq" id="XP_032836193.1">
    <property type="nucleotide sequence ID" value="XM_032980302.1"/>
</dbReference>
<dbReference type="KEGG" id="pmrn:116957868"/>
<dbReference type="RefSeq" id="XP_032836192.1">
    <property type="nucleotide sequence ID" value="XM_032980301.1"/>
</dbReference>
<dbReference type="GO" id="GO:0010494">
    <property type="term" value="C:cytoplasmic stress granule"/>
    <property type="evidence" value="ECO:0007669"/>
    <property type="project" value="UniProtKB-SubCell"/>
</dbReference>
<keyword evidence="5" id="KW-0539">Nucleus</keyword>
<evidence type="ECO:0000256" key="2">
    <source>
        <dbReference type="ARBA" id="ARBA00004210"/>
    </source>
</evidence>
<dbReference type="GO" id="GO:0005634">
    <property type="term" value="C:nucleus"/>
    <property type="evidence" value="ECO:0007669"/>
    <property type="project" value="UniProtKB-SubCell"/>
</dbReference>
<evidence type="ECO:0000256" key="5">
    <source>
        <dbReference type="ARBA" id="ARBA00023242"/>
    </source>
</evidence>
<keyword evidence="4" id="KW-0963">Cytoplasm</keyword>
<organism evidence="7 9">
    <name type="scientific">Petromyzon marinus</name>
    <name type="common">Sea lamprey</name>
    <dbReference type="NCBI Taxonomy" id="7757"/>
    <lineage>
        <taxon>Eukaryota</taxon>
        <taxon>Metazoa</taxon>
        <taxon>Chordata</taxon>
        <taxon>Craniata</taxon>
        <taxon>Vertebrata</taxon>
        <taxon>Cyclostomata</taxon>
        <taxon>Hyperoartia</taxon>
        <taxon>Petromyzontiformes</taxon>
        <taxon>Petromyzontidae</taxon>
        <taxon>Petromyzon</taxon>
    </lineage>
</organism>
<dbReference type="Proteomes" id="UP001318040">
    <property type="component" value="Chromosome 64"/>
</dbReference>
<evidence type="ECO:0000256" key="4">
    <source>
        <dbReference type="ARBA" id="ARBA00022490"/>
    </source>
</evidence>